<keyword evidence="1" id="KW-1277">Toxin-antitoxin system</keyword>
<dbReference type="SUPFAM" id="SSF143011">
    <property type="entry name" value="RelE-like"/>
    <property type="match status" value="1"/>
</dbReference>
<dbReference type="AlphaFoldDB" id="A0A0G1N6F9"/>
<accession>A0A0G1N6F9</accession>
<dbReference type="Pfam" id="PF05016">
    <property type="entry name" value="ParE_toxin"/>
    <property type="match status" value="1"/>
</dbReference>
<dbReference type="Gene3D" id="3.30.2310.20">
    <property type="entry name" value="RelE-like"/>
    <property type="match status" value="1"/>
</dbReference>
<dbReference type="InterPro" id="IPR035093">
    <property type="entry name" value="RelE/ParE_toxin_dom_sf"/>
</dbReference>
<proteinExistence type="predicted"/>
<organism evidence="2 3">
    <name type="scientific">Candidatus Woesebacteria bacterium GW2011_GWC2_45_9</name>
    <dbReference type="NCBI Taxonomy" id="1618589"/>
    <lineage>
        <taxon>Bacteria</taxon>
        <taxon>Candidatus Woeseibacteriota</taxon>
    </lineage>
</organism>
<evidence type="ECO:0000313" key="2">
    <source>
        <dbReference type="EMBL" id="KKU16119.1"/>
    </source>
</evidence>
<evidence type="ECO:0000313" key="3">
    <source>
        <dbReference type="Proteomes" id="UP000034922"/>
    </source>
</evidence>
<name>A0A0G1N6F9_9BACT</name>
<evidence type="ECO:0000256" key="1">
    <source>
        <dbReference type="ARBA" id="ARBA00022649"/>
    </source>
</evidence>
<dbReference type="STRING" id="1618589.UX25_C0043G0003"/>
<reference evidence="2 3" key="1">
    <citation type="journal article" date="2015" name="Nature">
        <title>rRNA introns, odd ribosomes, and small enigmatic genomes across a large radiation of phyla.</title>
        <authorList>
            <person name="Brown C.T."/>
            <person name="Hug L.A."/>
            <person name="Thomas B.C."/>
            <person name="Sharon I."/>
            <person name="Castelle C.J."/>
            <person name="Singh A."/>
            <person name="Wilkins M.J."/>
            <person name="Williams K.H."/>
            <person name="Banfield J.F."/>
        </authorList>
    </citation>
    <scope>NUCLEOTIDE SEQUENCE [LARGE SCALE GENOMIC DNA]</scope>
</reference>
<sequence>MKIFLTKVAQKQKLRIPKSELEKVEKQLIYLKKNPLSGKKLLGDYAGTRAIRAWPYRIVYYIKKPGNEIWIVSILHRQGVYK</sequence>
<comment type="caution">
    <text evidence="2">The sequence shown here is derived from an EMBL/GenBank/DDBJ whole genome shotgun (WGS) entry which is preliminary data.</text>
</comment>
<dbReference type="InterPro" id="IPR007712">
    <property type="entry name" value="RelE/ParE_toxin"/>
</dbReference>
<evidence type="ECO:0008006" key="4">
    <source>
        <dbReference type="Google" id="ProtNLM"/>
    </source>
</evidence>
<gene>
    <name evidence="2" type="ORF">UX25_C0043G0003</name>
</gene>
<protein>
    <recommendedName>
        <fullName evidence="4">Addiction module toxin, RelE/StbE family</fullName>
    </recommendedName>
</protein>
<dbReference type="EMBL" id="LCLM01000043">
    <property type="protein sequence ID" value="KKU16119.1"/>
    <property type="molecule type" value="Genomic_DNA"/>
</dbReference>
<dbReference type="Proteomes" id="UP000034922">
    <property type="component" value="Unassembled WGS sequence"/>
</dbReference>